<evidence type="ECO:0000256" key="7">
    <source>
        <dbReference type="ARBA" id="ARBA00023239"/>
    </source>
</evidence>
<dbReference type="EMBL" id="MU069444">
    <property type="protein sequence ID" value="KAF5843325.1"/>
    <property type="molecule type" value="Genomic_DNA"/>
</dbReference>
<dbReference type="Gene3D" id="1.10.510.10">
    <property type="entry name" value="Transferase(Phosphotransferase) domain 1"/>
    <property type="match status" value="1"/>
</dbReference>
<dbReference type="CDD" id="cd07302">
    <property type="entry name" value="CHD"/>
    <property type="match status" value="1"/>
</dbReference>
<dbReference type="EC" id="4.6.1.2" evidence="2"/>
<feature type="compositionally biased region" description="Basic and acidic residues" evidence="9">
    <location>
        <begin position="1"/>
        <end position="11"/>
    </location>
</feature>
<dbReference type="Pfam" id="PF00211">
    <property type="entry name" value="Guanylate_cyc"/>
    <property type="match status" value="1"/>
</dbReference>
<organism evidence="12 13">
    <name type="scientific">Dunaliella salina</name>
    <name type="common">Green alga</name>
    <name type="synonym">Protococcus salinus</name>
    <dbReference type="NCBI Taxonomy" id="3046"/>
    <lineage>
        <taxon>Eukaryota</taxon>
        <taxon>Viridiplantae</taxon>
        <taxon>Chlorophyta</taxon>
        <taxon>core chlorophytes</taxon>
        <taxon>Chlorophyceae</taxon>
        <taxon>CS clade</taxon>
        <taxon>Chlamydomonadales</taxon>
        <taxon>Dunaliellaceae</taxon>
        <taxon>Dunaliella</taxon>
    </lineage>
</organism>
<evidence type="ECO:0000256" key="9">
    <source>
        <dbReference type="SAM" id="MobiDB-lite"/>
    </source>
</evidence>
<feature type="domain" description="Guanylate cyclase" evidence="11">
    <location>
        <begin position="408"/>
        <end position="540"/>
    </location>
</feature>
<evidence type="ECO:0000259" key="10">
    <source>
        <dbReference type="PROSITE" id="PS50011"/>
    </source>
</evidence>
<reference evidence="12" key="1">
    <citation type="submission" date="2017-08" db="EMBL/GenBank/DDBJ databases">
        <authorList>
            <person name="Polle J.E."/>
            <person name="Barry K."/>
            <person name="Cushman J."/>
            <person name="Schmutz J."/>
            <person name="Tran D."/>
            <person name="Hathwaick L.T."/>
            <person name="Yim W.C."/>
            <person name="Jenkins J."/>
            <person name="Mckie-Krisberg Z.M."/>
            <person name="Prochnik S."/>
            <person name="Lindquist E."/>
            <person name="Dockter R.B."/>
            <person name="Adam C."/>
            <person name="Molina H."/>
            <person name="Bunkerborg J."/>
            <person name="Jin E."/>
            <person name="Buchheim M."/>
            <person name="Magnuson J."/>
        </authorList>
    </citation>
    <scope>NUCLEOTIDE SEQUENCE</scope>
    <source>
        <strain evidence="12">CCAP 19/18</strain>
    </source>
</reference>
<evidence type="ECO:0000256" key="2">
    <source>
        <dbReference type="ARBA" id="ARBA00012202"/>
    </source>
</evidence>
<dbReference type="PROSITE" id="PS50011">
    <property type="entry name" value="PROTEIN_KINASE_DOM"/>
    <property type="match status" value="1"/>
</dbReference>
<evidence type="ECO:0000256" key="1">
    <source>
        <dbReference type="ARBA" id="ARBA00004167"/>
    </source>
</evidence>
<evidence type="ECO:0000256" key="6">
    <source>
        <dbReference type="ARBA" id="ARBA00023136"/>
    </source>
</evidence>
<dbReference type="PANTHER" id="PTHR11920:SF335">
    <property type="entry name" value="GUANYLATE CYCLASE"/>
    <property type="match status" value="1"/>
</dbReference>
<feature type="region of interest" description="Disordered" evidence="9">
    <location>
        <begin position="1"/>
        <end position="31"/>
    </location>
</feature>
<keyword evidence="7" id="KW-0456">Lyase</keyword>
<keyword evidence="4" id="KW-0547">Nucleotide-binding</keyword>
<dbReference type="Proteomes" id="UP000815325">
    <property type="component" value="Unassembled WGS sequence"/>
</dbReference>
<accession>A0ABQ7H906</accession>
<keyword evidence="8" id="KW-0141">cGMP biosynthesis</keyword>
<keyword evidence="13" id="KW-1185">Reference proteome</keyword>
<dbReference type="PANTHER" id="PTHR11920">
    <property type="entry name" value="GUANYLYL CYCLASE"/>
    <property type="match status" value="1"/>
</dbReference>
<name>A0ABQ7H906_DUNSA</name>
<protein>
    <recommendedName>
        <fullName evidence="2">guanylate cyclase</fullName>
        <ecNumber evidence="2">4.6.1.2</ecNumber>
    </recommendedName>
</protein>
<comment type="caution">
    <text evidence="12">The sequence shown here is derived from an EMBL/GenBank/DDBJ whole genome shotgun (WGS) entry which is preliminary data.</text>
</comment>
<dbReference type="InterPro" id="IPR029787">
    <property type="entry name" value="Nucleotide_cyclase"/>
</dbReference>
<evidence type="ECO:0000259" key="11">
    <source>
        <dbReference type="PROSITE" id="PS50125"/>
    </source>
</evidence>
<evidence type="ECO:0000256" key="4">
    <source>
        <dbReference type="ARBA" id="ARBA00022741"/>
    </source>
</evidence>
<evidence type="ECO:0000256" key="3">
    <source>
        <dbReference type="ARBA" id="ARBA00022692"/>
    </source>
</evidence>
<evidence type="ECO:0000256" key="8">
    <source>
        <dbReference type="ARBA" id="ARBA00023293"/>
    </source>
</evidence>
<evidence type="ECO:0000313" key="12">
    <source>
        <dbReference type="EMBL" id="KAF5843325.1"/>
    </source>
</evidence>
<keyword evidence="3" id="KW-0812">Transmembrane</keyword>
<keyword evidence="6" id="KW-0472">Membrane</keyword>
<dbReference type="InterPro" id="IPR011009">
    <property type="entry name" value="Kinase-like_dom_sf"/>
</dbReference>
<feature type="domain" description="Protein kinase" evidence="10">
    <location>
        <begin position="1"/>
        <end position="338"/>
    </location>
</feature>
<dbReference type="PROSITE" id="PS50125">
    <property type="entry name" value="GUANYLATE_CYCLASE_2"/>
    <property type="match status" value="1"/>
</dbReference>
<keyword evidence="5" id="KW-1133">Transmembrane helix</keyword>
<dbReference type="SUPFAM" id="SSF56112">
    <property type="entry name" value="Protein kinase-like (PK-like)"/>
    <property type="match status" value="1"/>
</dbReference>
<feature type="compositionally biased region" description="Low complexity" evidence="9">
    <location>
        <begin position="13"/>
        <end position="30"/>
    </location>
</feature>
<evidence type="ECO:0000313" key="13">
    <source>
        <dbReference type="Proteomes" id="UP000815325"/>
    </source>
</evidence>
<dbReference type="SMART" id="SM00044">
    <property type="entry name" value="CYCc"/>
    <property type="match status" value="1"/>
</dbReference>
<dbReference type="InterPro" id="IPR000719">
    <property type="entry name" value="Prot_kinase_dom"/>
</dbReference>
<evidence type="ECO:0000256" key="5">
    <source>
        <dbReference type="ARBA" id="ARBA00022989"/>
    </source>
</evidence>
<dbReference type="SUPFAM" id="SSF55073">
    <property type="entry name" value="Nucleotide cyclase"/>
    <property type="match status" value="1"/>
</dbReference>
<dbReference type="InterPro" id="IPR050401">
    <property type="entry name" value="Cyclic_nucleotide_synthase"/>
</dbReference>
<comment type="subcellular location">
    <subcellularLocation>
        <location evidence="1">Membrane</location>
        <topology evidence="1">Single-pass membrane protein</topology>
    </subcellularLocation>
</comment>
<dbReference type="Gene3D" id="3.30.70.1230">
    <property type="entry name" value="Nucleotide cyclase"/>
    <property type="match status" value="1"/>
</dbReference>
<dbReference type="InterPro" id="IPR001054">
    <property type="entry name" value="A/G_cyclase"/>
</dbReference>
<sequence length="656" mass="72282">METVHTVEKRRSSPSSGSSSSSSSSSSRLSTNAVWLEAVNTVETRRSSPSSPSSSSSSRGLSINAVWLEAVHTVRKKENQAGSCRSSTTTAAVLKLLWRRKYLQHPGVVPVYGIVWSLPCLPCPNTLVLVRELQELGALSSVLENETVDLPSVAQKDITVDLAQALAYLHAQENPRLKPALQPRLLGVLLNKHCRAKLMVPLACLLDALPSKKGAFASSRAVSFQGWSRQPTGSLSGVQAQDPCPSQANAHEEELEDVLRYGLGMACMLTADRRHVRPSNDLREREELVEGSFLSQLQRDFLAADHGEEMAALMAECCAITSNCRPCFTQILRRLETVNQSKRKSLSQHWQTNRIIQSSASNLVSITHAPGTRATTADDLLYELFPNHVADALKAGCTPDPEPYPCVSIFFSDVCGYTNICSELSPQEVMDMLHRLYSRFDALAAQLRLFKVETVGDAWMGVANLKHPQPDCHARLMAQFAFGCVAAANQELICPARPELGHIHIRVGVHCGPVMGAVVGTLNRRFGLFGDTVNVASRMESTSVKDHVQVSAPFYKLLLEQWPEGAKLAVDQGVRTIKGKGAMRTYILFPPDKKEESEQCRRLTLKVAEESAPISPTRERRKSMQVGWLARQRNQREAPKPHELALSSSQLRKLQI</sequence>
<gene>
    <name evidence="12" type="ORF">DUNSADRAFT_17902</name>
</gene>
<proteinExistence type="predicted"/>